<dbReference type="InterPro" id="IPR004038">
    <property type="entry name" value="Ribosomal_eL8/eL30/eS12/Gad45"/>
</dbReference>
<keyword evidence="2 4" id="KW-0687">Ribonucleoprotein</keyword>
<feature type="domain" description="Ribosomal protein eL8/eL30/eS12/Gadd45" evidence="5">
    <location>
        <begin position="2"/>
        <end position="93"/>
    </location>
</feature>
<accession>A0A3S3VCF6</accession>
<dbReference type="GO" id="GO:0003735">
    <property type="term" value="F:structural constituent of ribosome"/>
    <property type="evidence" value="ECO:0007669"/>
    <property type="project" value="InterPro"/>
</dbReference>
<evidence type="ECO:0000256" key="1">
    <source>
        <dbReference type="ARBA" id="ARBA00022980"/>
    </source>
</evidence>
<name>A0A3S3VCF6_METS7</name>
<dbReference type="HAMAP" id="MF_00481">
    <property type="entry name" value="Ribosomal_eL30"/>
    <property type="match status" value="1"/>
</dbReference>
<protein>
    <recommendedName>
        <fullName evidence="3 4">Large ribosomal subunit protein eL30</fullName>
    </recommendedName>
</protein>
<dbReference type="Gene3D" id="3.30.1330.30">
    <property type="match status" value="1"/>
</dbReference>
<gene>
    <name evidence="4" type="primary">rpl30e</name>
    <name evidence="6" type="ORF">Metus_1471</name>
</gene>
<dbReference type="InterPro" id="IPR029064">
    <property type="entry name" value="Ribosomal_eL30-like_sf"/>
</dbReference>
<sequence>MDIVKELKTAIKTGKVETGYKMALKLVSKKKVKALVLASNAPEEVTSKVRAVAGEGIPVYQFPGSSWDLGGLCGKPFPVSTVSIIEPGESSILKPEGE</sequence>
<comment type="caution">
    <text evidence="6">The sequence shown here is derived from an EMBL/GenBank/DDBJ whole genome shotgun (WGS) entry which is preliminary data.</text>
</comment>
<dbReference type="SUPFAM" id="SSF55315">
    <property type="entry name" value="L30e-like"/>
    <property type="match status" value="1"/>
</dbReference>
<dbReference type="PANTHER" id="PTHR11449">
    <property type="entry name" value="RIBOSOMAL PROTEIN L30"/>
    <property type="match status" value="1"/>
</dbReference>
<dbReference type="AlphaFoldDB" id="A0A3S3VCF6"/>
<evidence type="ECO:0000256" key="4">
    <source>
        <dbReference type="HAMAP-Rule" id="MF_00481"/>
    </source>
</evidence>
<evidence type="ECO:0000313" key="6">
    <source>
        <dbReference type="EMBL" id="RWX73497.1"/>
    </source>
</evidence>
<dbReference type="InterPro" id="IPR000231">
    <property type="entry name" value="Ribosomal_eL30"/>
</dbReference>
<dbReference type="Pfam" id="PF01248">
    <property type="entry name" value="Ribosomal_L7Ae"/>
    <property type="match status" value="1"/>
</dbReference>
<proteinExistence type="inferred from homology"/>
<dbReference type="Proteomes" id="UP000288215">
    <property type="component" value="Unassembled WGS sequence"/>
</dbReference>
<dbReference type="NCBIfam" id="NF002172">
    <property type="entry name" value="PRK01018.1"/>
    <property type="match status" value="1"/>
</dbReference>
<dbReference type="GO" id="GO:0022625">
    <property type="term" value="C:cytosolic large ribosomal subunit"/>
    <property type="evidence" value="ECO:0007669"/>
    <property type="project" value="InterPro"/>
</dbReference>
<dbReference type="InterPro" id="IPR039109">
    <property type="entry name" value="Ribosomal_eL30-like"/>
</dbReference>
<evidence type="ECO:0000259" key="5">
    <source>
        <dbReference type="Pfam" id="PF01248"/>
    </source>
</evidence>
<evidence type="ECO:0000256" key="3">
    <source>
        <dbReference type="ARBA" id="ARBA00035231"/>
    </source>
</evidence>
<evidence type="ECO:0000256" key="2">
    <source>
        <dbReference type="ARBA" id="ARBA00023274"/>
    </source>
</evidence>
<keyword evidence="1 4" id="KW-0689">Ribosomal protein</keyword>
<reference evidence="6 7" key="1">
    <citation type="submission" date="2018-12" db="EMBL/GenBank/DDBJ databases">
        <title>The complete genome of the methanogenic archaea of the candidate phylum Verstraetearchaeota, obtained from the metagenome of underground thermal water.</title>
        <authorList>
            <person name="Kadnikov V.V."/>
            <person name="Mardanov A.V."/>
            <person name="Beletsky A.V."/>
            <person name="Karnachuk O.V."/>
            <person name="Ravin N.V."/>
        </authorList>
    </citation>
    <scope>NUCLEOTIDE SEQUENCE [LARGE SCALE GENOMIC DNA]</scope>
    <source>
        <strain evidence="6">Ch88</strain>
    </source>
</reference>
<evidence type="ECO:0000313" key="7">
    <source>
        <dbReference type="Proteomes" id="UP000288215"/>
    </source>
</evidence>
<dbReference type="GO" id="GO:0006412">
    <property type="term" value="P:translation"/>
    <property type="evidence" value="ECO:0007669"/>
    <property type="project" value="UniProtKB-UniRule"/>
</dbReference>
<dbReference type="GO" id="GO:0003723">
    <property type="term" value="F:RNA binding"/>
    <property type="evidence" value="ECO:0007669"/>
    <property type="project" value="InterPro"/>
</dbReference>
<organism evidence="6 7">
    <name type="scientific">Methanosuratincola subterraneus</name>
    <dbReference type="NCBI Taxonomy" id="2593994"/>
    <lineage>
        <taxon>Archaea</taxon>
        <taxon>Thermoproteota</taxon>
        <taxon>Methanosuratincolia</taxon>
        <taxon>Candidatus Methanomethylicales</taxon>
        <taxon>Candidatus Methanomethylicaceae</taxon>
        <taxon>Candidatus Methanosuratincola (ex Vanwonterghem et al. 2016)</taxon>
    </lineage>
</organism>
<dbReference type="EMBL" id="RXGA01000003">
    <property type="protein sequence ID" value="RWX73497.1"/>
    <property type="molecule type" value="Genomic_DNA"/>
</dbReference>
<comment type="similarity">
    <text evidence="4">Belongs to the eukaryotic ribosomal protein eL30 family.</text>
</comment>